<sequence>MKGVFRLKPVFPKYNITWDPNPVLEHFNSIGPLHTLPLDKLTYKLIVLLALTTSQRVQTLTKIKLSNINYLDDRLEIIITDLIKTSSPSKCQPIIILPYFTNIPGLCIATVSKHYITVTENVRANHDFLLLTIKKPHRPATCQTVSKWIKKVLTIAGVNTN</sequence>
<proteinExistence type="predicted"/>
<dbReference type="GO" id="GO:0003677">
    <property type="term" value="F:DNA binding"/>
    <property type="evidence" value="ECO:0007669"/>
    <property type="project" value="InterPro"/>
</dbReference>
<dbReference type="SUPFAM" id="SSF56349">
    <property type="entry name" value="DNA breaking-rejoining enzymes"/>
    <property type="match status" value="1"/>
</dbReference>
<reference evidence="2 3" key="1">
    <citation type="submission" date="2019-01" db="EMBL/GenBank/DDBJ databases">
        <authorList>
            <person name="Sayadi A."/>
        </authorList>
    </citation>
    <scope>NUCLEOTIDE SEQUENCE [LARGE SCALE GENOMIC DNA]</scope>
</reference>
<dbReference type="Proteomes" id="UP000410492">
    <property type="component" value="Unassembled WGS sequence"/>
</dbReference>
<dbReference type="InterPro" id="IPR013762">
    <property type="entry name" value="Integrase-like_cat_sf"/>
</dbReference>
<evidence type="ECO:0000313" key="3">
    <source>
        <dbReference type="Proteomes" id="UP000410492"/>
    </source>
</evidence>
<dbReference type="AlphaFoldDB" id="A0A653CYM3"/>
<organism evidence="2 3">
    <name type="scientific">Callosobruchus maculatus</name>
    <name type="common">Southern cowpea weevil</name>
    <name type="synonym">Pulse bruchid</name>
    <dbReference type="NCBI Taxonomy" id="64391"/>
    <lineage>
        <taxon>Eukaryota</taxon>
        <taxon>Metazoa</taxon>
        <taxon>Ecdysozoa</taxon>
        <taxon>Arthropoda</taxon>
        <taxon>Hexapoda</taxon>
        <taxon>Insecta</taxon>
        <taxon>Pterygota</taxon>
        <taxon>Neoptera</taxon>
        <taxon>Endopterygota</taxon>
        <taxon>Coleoptera</taxon>
        <taxon>Polyphaga</taxon>
        <taxon>Cucujiformia</taxon>
        <taxon>Chrysomeloidea</taxon>
        <taxon>Chrysomelidae</taxon>
        <taxon>Bruchinae</taxon>
        <taxon>Bruchini</taxon>
        <taxon>Callosobruchus</taxon>
    </lineage>
</organism>
<keyword evidence="3" id="KW-1185">Reference proteome</keyword>
<dbReference type="PANTHER" id="PTHR35617:SF3">
    <property type="entry name" value="CORE-BINDING (CB) DOMAIN-CONTAINING PROTEIN"/>
    <property type="match status" value="1"/>
</dbReference>
<dbReference type="GO" id="GO:0006310">
    <property type="term" value="P:DNA recombination"/>
    <property type="evidence" value="ECO:0007669"/>
    <property type="project" value="UniProtKB-KW"/>
</dbReference>
<dbReference type="GO" id="GO:0015074">
    <property type="term" value="P:DNA integration"/>
    <property type="evidence" value="ECO:0007669"/>
    <property type="project" value="InterPro"/>
</dbReference>
<gene>
    <name evidence="2" type="ORF">CALMAC_LOCUS12922</name>
</gene>
<dbReference type="EMBL" id="CAACVG010009346">
    <property type="protein sequence ID" value="VEN52959.1"/>
    <property type="molecule type" value="Genomic_DNA"/>
</dbReference>
<evidence type="ECO:0000313" key="2">
    <source>
        <dbReference type="EMBL" id="VEN52959.1"/>
    </source>
</evidence>
<accession>A0A653CYM3</accession>
<dbReference type="PANTHER" id="PTHR35617">
    <property type="entry name" value="PHAGE_INTEGRASE DOMAIN-CONTAINING PROTEIN"/>
    <property type="match status" value="1"/>
</dbReference>
<dbReference type="OrthoDB" id="6759919at2759"/>
<protein>
    <recommendedName>
        <fullName evidence="4">Tyr recombinase domain-containing protein</fullName>
    </recommendedName>
</protein>
<keyword evidence="1" id="KW-0233">DNA recombination</keyword>
<evidence type="ECO:0000256" key="1">
    <source>
        <dbReference type="ARBA" id="ARBA00023172"/>
    </source>
</evidence>
<name>A0A653CYM3_CALMS</name>
<evidence type="ECO:0008006" key="4">
    <source>
        <dbReference type="Google" id="ProtNLM"/>
    </source>
</evidence>
<dbReference type="Gene3D" id="1.10.443.10">
    <property type="entry name" value="Intergrase catalytic core"/>
    <property type="match status" value="1"/>
</dbReference>
<dbReference type="InterPro" id="IPR011010">
    <property type="entry name" value="DNA_brk_join_enz"/>
</dbReference>
<feature type="non-terminal residue" evidence="2">
    <location>
        <position position="161"/>
    </location>
</feature>